<dbReference type="AlphaFoldDB" id="A0A943EH46"/>
<keyword evidence="4 5" id="KW-0963">Cytoplasm</keyword>
<dbReference type="InterPro" id="IPR053926">
    <property type="entry name" value="RecX_HTH_1st"/>
</dbReference>
<comment type="caution">
    <text evidence="7">The sequence shown here is derived from an EMBL/GenBank/DDBJ whole genome shotgun (WGS) entry which is preliminary data.</text>
</comment>
<evidence type="ECO:0000256" key="5">
    <source>
        <dbReference type="HAMAP-Rule" id="MF_01114"/>
    </source>
</evidence>
<dbReference type="GO" id="GO:0006282">
    <property type="term" value="P:regulation of DNA repair"/>
    <property type="evidence" value="ECO:0007669"/>
    <property type="project" value="UniProtKB-UniRule"/>
</dbReference>
<evidence type="ECO:0000313" key="8">
    <source>
        <dbReference type="Proteomes" id="UP000754226"/>
    </source>
</evidence>
<evidence type="ECO:0000256" key="1">
    <source>
        <dbReference type="ARBA" id="ARBA00004496"/>
    </source>
</evidence>
<dbReference type="GO" id="GO:0005737">
    <property type="term" value="C:cytoplasm"/>
    <property type="evidence" value="ECO:0007669"/>
    <property type="project" value="UniProtKB-SubCell"/>
</dbReference>
<gene>
    <name evidence="5" type="primary">recX</name>
    <name evidence="7" type="ORF">KHX13_07085</name>
</gene>
<dbReference type="PANTHER" id="PTHR33602:SF1">
    <property type="entry name" value="REGULATORY PROTEIN RECX FAMILY PROTEIN"/>
    <property type="match status" value="1"/>
</dbReference>
<evidence type="ECO:0000256" key="3">
    <source>
        <dbReference type="ARBA" id="ARBA00018111"/>
    </source>
</evidence>
<comment type="subcellular location">
    <subcellularLocation>
        <location evidence="1 5">Cytoplasm</location>
    </subcellularLocation>
</comment>
<sequence>MWAKSKKMLLTYVDAYNFALDRLAMRDHSSLELRDKLAERGCVKELQDRVLAALREHHFVDDIRCAGYVVDAWRRKGVYGRNYLRLMLEKRQIPASVMKDILEGISEEEERERAEEFARKEVPKLLKKYQSEPRKGKAALSRKLASRGFTGACLYAALAVYEGMEEEIPKEYEEGSF</sequence>
<dbReference type="PANTHER" id="PTHR33602">
    <property type="entry name" value="REGULATORY PROTEIN RECX FAMILY PROTEIN"/>
    <property type="match status" value="1"/>
</dbReference>
<comment type="function">
    <text evidence="5">Modulates RecA activity.</text>
</comment>
<name>A0A943EH46_9FIRM</name>
<accession>A0A943EH46</accession>
<evidence type="ECO:0000259" key="6">
    <source>
        <dbReference type="Pfam" id="PF21982"/>
    </source>
</evidence>
<proteinExistence type="inferred from homology"/>
<dbReference type="Proteomes" id="UP000754226">
    <property type="component" value="Unassembled WGS sequence"/>
</dbReference>
<protein>
    <recommendedName>
        <fullName evidence="3 5">Regulatory protein RecX</fullName>
    </recommendedName>
</protein>
<dbReference type="InterPro" id="IPR003783">
    <property type="entry name" value="Regulatory_RecX"/>
</dbReference>
<dbReference type="HAMAP" id="MF_01114">
    <property type="entry name" value="RecX"/>
    <property type="match status" value="1"/>
</dbReference>
<evidence type="ECO:0000256" key="2">
    <source>
        <dbReference type="ARBA" id="ARBA00009695"/>
    </source>
</evidence>
<dbReference type="EMBL" id="JAGZCZ010000007">
    <property type="protein sequence ID" value="MBS5520074.1"/>
    <property type="molecule type" value="Genomic_DNA"/>
</dbReference>
<evidence type="ECO:0000313" key="7">
    <source>
        <dbReference type="EMBL" id="MBS5520074.1"/>
    </source>
</evidence>
<evidence type="ECO:0000256" key="4">
    <source>
        <dbReference type="ARBA" id="ARBA00022490"/>
    </source>
</evidence>
<feature type="domain" description="RecX first three-helical" evidence="6">
    <location>
        <begin position="15"/>
        <end position="52"/>
    </location>
</feature>
<dbReference type="Pfam" id="PF21982">
    <property type="entry name" value="RecX_HTH1"/>
    <property type="match status" value="1"/>
</dbReference>
<dbReference type="Gene3D" id="1.10.10.10">
    <property type="entry name" value="Winged helix-like DNA-binding domain superfamily/Winged helix DNA-binding domain"/>
    <property type="match status" value="1"/>
</dbReference>
<dbReference type="InterPro" id="IPR036388">
    <property type="entry name" value="WH-like_DNA-bd_sf"/>
</dbReference>
<comment type="similarity">
    <text evidence="2 5">Belongs to the RecX family.</text>
</comment>
<reference evidence="7" key="1">
    <citation type="submission" date="2021-02" db="EMBL/GenBank/DDBJ databases">
        <title>Infant gut strain persistence is associated with maternal origin, phylogeny, and functional potential including surface adhesion and iron acquisition.</title>
        <authorList>
            <person name="Lou Y.C."/>
        </authorList>
    </citation>
    <scope>NUCLEOTIDE SEQUENCE</scope>
    <source>
        <strain evidence="7">L3_106_000M1_dasL3_106_000M1_concoct_15</strain>
    </source>
</reference>
<organism evidence="7 8">
    <name type="scientific">Acidaminococcus intestini</name>
    <dbReference type="NCBI Taxonomy" id="187327"/>
    <lineage>
        <taxon>Bacteria</taxon>
        <taxon>Bacillati</taxon>
        <taxon>Bacillota</taxon>
        <taxon>Negativicutes</taxon>
        <taxon>Acidaminococcales</taxon>
        <taxon>Acidaminococcaceae</taxon>
        <taxon>Acidaminococcus</taxon>
    </lineage>
</organism>